<keyword evidence="3" id="KW-1185">Reference proteome</keyword>
<dbReference type="AlphaFoldDB" id="A0A835KTV9"/>
<protein>
    <recommendedName>
        <fullName evidence="1">Reverse transcriptase zinc-binding domain-containing protein</fullName>
    </recommendedName>
</protein>
<proteinExistence type="predicted"/>
<dbReference type="Pfam" id="PF13966">
    <property type="entry name" value="zf-RVT"/>
    <property type="match status" value="1"/>
</dbReference>
<name>A0A835KTV9_9POAL</name>
<sequence>MEFISWLLVQNKIQCKTNHLLKNIVVNADCEFWNSGAESPDHLILHCPFAIKCWAAFRIEIQSDASVTRLWEPGRPQNIPAAFYSTYLLLCSWQLWKHWHDVIFGAMEPSLIRLMLCFKEKAHLSCCRLPRSDQISARASVNYSLSICRHL</sequence>
<gene>
    <name evidence="2" type="ORF">HU200_008324</name>
</gene>
<reference evidence="2" key="1">
    <citation type="submission" date="2020-07" db="EMBL/GenBank/DDBJ databases">
        <title>Genome sequence and genetic diversity analysis of an under-domesticated orphan crop, white fonio (Digitaria exilis).</title>
        <authorList>
            <person name="Bennetzen J.L."/>
            <person name="Chen S."/>
            <person name="Ma X."/>
            <person name="Wang X."/>
            <person name="Yssel A.E.J."/>
            <person name="Chaluvadi S.R."/>
            <person name="Johnson M."/>
            <person name="Gangashetty P."/>
            <person name="Hamidou F."/>
            <person name="Sanogo M.D."/>
            <person name="Zwaenepoel A."/>
            <person name="Wallace J."/>
            <person name="Van De Peer Y."/>
            <person name="Van Deynze A."/>
        </authorList>
    </citation>
    <scope>NUCLEOTIDE SEQUENCE</scope>
    <source>
        <tissue evidence="2">Leaves</tissue>
    </source>
</reference>
<dbReference type="OrthoDB" id="693846at2759"/>
<accession>A0A835KTV9</accession>
<feature type="domain" description="Reverse transcriptase zinc-binding" evidence="1">
    <location>
        <begin position="1"/>
        <end position="54"/>
    </location>
</feature>
<dbReference type="Proteomes" id="UP000636709">
    <property type="component" value="Unassembled WGS sequence"/>
</dbReference>
<evidence type="ECO:0000259" key="1">
    <source>
        <dbReference type="Pfam" id="PF13966"/>
    </source>
</evidence>
<comment type="caution">
    <text evidence="2">The sequence shown here is derived from an EMBL/GenBank/DDBJ whole genome shotgun (WGS) entry which is preliminary data.</text>
</comment>
<dbReference type="InterPro" id="IPR026960">
    <property type="entry name" value="RVT-Znf"/>
</dbReference>
<dbReference type="EMBL" id="JACEFO010000544">
    <property type="protein sequence ID" value="KAF8765812.1"/>
    <property type="molecule type" value="Genomic_DNA"/>
</dbReference>
<organism evidence="2 3">
    <name type="scientific">Digitaria exilis</name>
    <dbReference type="NCBI Taxonomy" id="1010633"/>
    <lineage>
        <taxon>Eukaryota</taxon>
        <taxon>Viridiplantae</taxon>
        <taxon>Streptophyta</taxon>
        <taxon>Embryophyta</taxon>
        <taxon>Tracheophyta</taxon>
        <taxon>Spermatophyta</taxon>
        <taxon>Magnoliopsida</taxon>
        <taxon>Liliopsida</taxon>
        <taxon>Poales</taxon>
        <taxon>Poaceae</taxon>
        <taxon>PACMAD clade</taxon>
        <taxon>Panicoideae</taxon>
        <taxon>Panicodae</taxon>
        <taxon>Paniceae</taxon>
        <taxon>Anthephorinae</taxon>
        <taxon>Digitaria</taxon>
    </lineage>
</organism>
<evidence type="ECO:0000313" key="2">
    <source>
        <dbReference type="EMBL" id="KAF8765812.1"/>
    </source>
</evidence>
<evidence type="ECO:0000313" key="3">
    <source>
        <dbReference type="Proteomes" id="UP000636709"/>
    </source>
</evidence>